<dbReference type="EMBL" id="FQ312005">
    <property type="protein sequence ID" value="CBW26162.1"/>
    <property type="molecule type" value="Genomic_DNA"/>
</dbReference>
<evidence type="ECO:0000313" key="3">
    <source>
        <dbReference type="Proteomes" id="UP000008963"/>
    </source>
</evidence>
<dbReference type="OrthoDB" id="9814092at2"/>
<dbReference type="SUPFAM" id="SSF56024">
    <property type="entry name" value="Phospholipase D/nuclease"/>
    <property type="match status" value="2"/>
</dbReference>
<dbReference type="InterPro" id="IPR001736">
    <property type="entry name" value="PLipase_D/transphosphatidylase"/>
</dbReference>
<feature type="domain" description="PLD phosphodiesterase" evidence="1">
    <location>
        <begin position="497"/>
        <end position="524"/>
    </location>
</feature>
<dbReference type="GO" id="GO:0030572">
    <property type="term" value="F:phosphatidyltransferase activity"/>
    <property type="evidence" value="ECO:0007669"/>
    <property type="project" value="UniProtKB-ARBA"/>
</dbReference>
<dbReference type="Gene3D" id="3.30.870.10">
    <property type="entry name" value="Endonuclease Chain A"/>
    <property type="match status" value="2"/>
</dbReference>
<evidence type="ECO:0000313" key="2">
    <source>
        <dbReference type="EMBL" id="CBW26162.1"/>
    </source>
</evidence>
<dbReference type="RefSeq" id="WP_014243946.1">
    <property type="nucleotide sequence ID" value="NC_016620.1"/>
</dbReference>
<dbReference type="KEGG" id="bmx:BMS_1290"/>
<sequence>MRFIVAIFLIFTSIVIHHDYQRFNTKEKRNPSSVLGESCFDHANNIIQNEVWRSRSVDKLIQERAELREYYSNFKSSIDDFKKIKDEAQRAQVKLLIDGETSLAAKIGLIRKAKNTLDISYYIFENDEVGNIMLNEIRKAIKRGVNVRFLVDSTTAMNFNLFDDQYKTIMALKKLSQHSKKMGNAEVVIFNNFFNPRKAIEQFINRVRNLFRDEAHQIPISKSTVNRRLHDKIILIDAEDPNSSMAIIGGRNIANHYHTLDSFRGEDFEFEDMDVLIKDTKDVSQRIEKESLNMKIQSYFDKIYYHVGNNHLADALVRLRRKIYRKEIQRMSRVSRKTLNANPDFKARVDEMIEGDFFEEGFDSGMVRIVNEIQNIHSPWGRVRYSSLNEINPNSLSKEVSQMLDEAEESIDIVTPYLHLTDKEVKKLHHWLSQDPRRKLRIVTSSIVTNDTLASQALIDGQLMPKLLDHGGKVKEGQLDILLYGRVDDVLLGGDKDYGKLHAKFVVVDQNKSMVMTSNLDPRSRSLNSEIGVQITGLNKKSEVAKQLSERVDYLEEISHRYGSKEWQEINSSPNVQWKLLMSKLIHFIVEGLNLERNI</sequence>
<gene>
    <name evidence="2" type="ordered locus">BMS_1290</name>
</gene>
<dbReference type="STRING" id="862908.BMS_1290"/>
<dbReference type="Proteomes" id="UP000008963">
    <property type="component" value="Chromosome"/>
</dbReference>
<reference evidence="3" key="1">
    <citation type="journal article" date="2013" name="ISME J.">
        <title>A small predatory core genome in the divergent marine Bacteriovorax marinus SJ and the terrestrial Bdellovibrio bacteriovorus.</title>
        <authorList>
            <person name="Crossman L.C."/>
            <person name="Chen H."/>
            <person name="Cerdeno-Tarraga A.M."/>
            <person name="Brooks K."/>
            <person name="Quail M.A."/>
            <person name="Pineiro S.A."/>
            <person name="Hobley L."/>
            <person name="Sockett R.E."/>
            <person name="Bentley S.D."/>
            <person name="Parkhill J."/>
            <person name="Williams H.N."/>
            <person name="Stine O.C."/>
        </authorList>
    </citation>
    <scope>NUCLEOTIDE SEQUENCE [LARGE SCALE GENOMIC DNA]</scope>
    <source>
        <strain evidence="3">ATCC BAA-682 / DSM 15412 / SJ</strain>
    </source>
</reference>
<dbReference type="PATRIC" id="fig|862908.3.peg.1227"/>
<dbReference type="PROSITE" id="PS50035">
    <property type="entry name" value="PLD"/>
    <property type="match status" value="2"/>
</dbReference>
<dbReference type="InterPro" id="IPR025202">
    <property type="entry name" value="PLD-like_dom"/>
</dbReference>
<dbReference type="GO" id="GO:0032049">
    <property type="term" value="P:cardiolipin biosynthetic process"/>
    <property type="evidence" value="ECO:0007669"/>
    <property type="project" value="UniProtKB-ARBA"/>
</dbReference>
<dbReference type="HOGENOM" id="CLU_459959_0_0_7"/>
<dbReference type="AlphaFoldDB" id="E1WZH6"/>
<evidence type="ECO:0000259" key="1">
    <source>
        <dbReference type="PROSITE" id="PS50035"/>
    </source>
</evidence>
<dbReference type="SMART" id="SM00155">
    <property type="entry name" value="PLDc"/>
    <property type="match status" value="2"/>
</dbReference>
<dbReference type="PANTHER" id="PTHR21248">
    <property type="entry name" value="CARDIOLIPIN SYNTHASE"/>
    <property type="match status" value="1"/>
</dbReference>
<keyword evidence="3" id="KW-1185">Reference proteome</keyword>
<protein>
    <recommendedName>
        <fullName evidence="1">PLD phosphodiesterase domain-containing protein</fullName>
    </recommendedName>
</protein>
<dbReference type="PANTHER" id="PTHR21248:SF12">
    <property type="entry name" value="CARDIOLIPIN SYNTHASE C"/>
    <property type="match status" value="1"/>
</dbReference>
<accession>E1WZH6</accession>
<proteinExistence type="predicted"/>
<dbReference type="Pfam" id="PF13091">
    <property type="entry name" value="PLDc_2"/>
    <property type="match status" value="2"/>
</dbReference>
<feature type="domain" description="PLD phosphodiesterase" evidence="1">
    <location>
        <begin position="225"/>
        <end position="257"/>
    </location>
</feature>
<dbReference type="eggNOG" id="COG1502">
    <property type="taxonomic scope" value="Bacteria"/>
</dbReference>
<name>E1WZH6_HALMS</name>
<organism evidence="2 3">
    <name type="scientific">Halobacteriovorax marinus (strain ATCC BAA-682 / DSM 15412 / SJ)</name>
    <name type="common">Bacteriovorax marinus</name>
    <dbReference type="NCBI Taxonomy" id="862908"/>
    <lineage>
        <taxon>Bacteria</taxon>
        <taxon>Pseudomonadati</taxon>
        <taxon>Bdellovibrionota</taxon>
        <taxon>Bacteriovoracia</taxon>
        <taxon>Bacteriovoracales</taxon>
        <taxon>Halobacteriovoraceae</taxon>
        <taxon>Halobacteriovorax</taxon>
    </lineage>
</organism>